<sequence length="343" mass="37407">MKQEKPKLVTLQEVAKHAGVSQTTASLAIRGKLNISEATRQKVFASMQNLGYVYDRGAANLRSKGASSTVGLIIPDLSNPFYTELLIGIHQELNQLGQTVILGTTFDSATVQDRLVSTILEHRVAGIIFFVVPGSRREPLDRIRRLGIPVVLINRNLSEGHCDYVGIDNVTGGRSAVEHLVRKGHRRIAFLGGVSQLSSWHGRTEGYVSGLLAAGLDVDESLIIEGPMTRESGHVLIEKILALPTPPTAVLCYNDIIAIGAMMKLKELGLTPGYDMGIVGFDDIPEASIFSPRLTTVSSFPRRIGTHAVRLLHERIEGLDSEPRSVVLQPELIVRESCSHKNL</sequence>
<dbReference type="AlphaFoldDB" id="A0A154BNQ6"/>
<dbReference type="InterPro" id="IPR046335">
    <property type="entry name" value="LacI/GalR-like_sensor"/>
</dbReference>
<dbReference type="GO" id="GO:0003700">
    <property type="term" value="F:DNA-binding transcription factor activity"/>
    <property type="evidence" value="ECO:0007669"/>
    <property type="project" value="TreeGrafter"/>
</dbReference>
<dbReference type="SUPFAM" id="SSF53822">
    <property type="entry name" value="Periplasmic binding protein-like I"/>
    <property type="match status" value="1"/>
</dbReference>
<dbReference type="PROSITE" id="PS00356">
    <property type="entry name" value="HTH_LACI_1"/>
    <property type="match status" value="1"/>
</dbReference>
<comment type="caution">
    <text evidence="5">The sequence shown here is derived from an EMBL/GenBank/DDBJ whole genome shotgun (WGS) entry which is preliminary data.</text>
</comment>
<dbReference type="Gene3D" id="1.10.260.40">
    <property type="entry name" value="lambda repressor-like DNA-binding domains"/>
    <property type="match status" value="1"/>
</dbReference>
<dbReference type="SUPFAM" id="SSF47413">
    <property type="entry name" value="lambda repressor-like DNA-binding domains"/>
    <property type="match status" value="1"/>
</dbReference>
<keyword evidence="6" id="KW-1185">Reference proteome</keyword>
<dbReference type="OrthoDB" id="9784962at2"/>
<dbReference type="Gene3D" id="3.40.50.2300">
    <property type="match status" value="2"/>
</dbReference>
<dbReference type="STRING" id="1794912.AXX12_18540"/>
<protein>
    <submittedName>
        <fullName evidence="5">LacI family transcriptional regulator</fullName>
    </submittedName>
</protein>
<gene>
    <name evidence="5" type="ORF">AXX12_18540</name>
</gene>
<evidence type="ECO:0000256" key="1">
    <source>
        <dbReference type="ARBA" id="ARBA00023015"/>
    </source>
</evidence>
<dbReference type="CDD" id="cd01392">
    <property type="entry name" value="HTH_LacI"/>
    <property type="match status" value="1"/>
</dbReference>
<dbReference type="Pfam" id="PF13377">
    <property type="entry name" value="Peripla_BP_3"/>
    <property type="match status" value="1"/>
</dbReference>
<dbReference type="PROSITE" id="PS50932">
    <property type="entry name" value="HTH_LACI_2"/>
    <property type="match status" value="1"/>
</dbReference>
<proteinExistence type="predicted"/>
<feature type="domain" description="HTH lacI-type" evidence="4">
    <location>
        <begin position="9"/>
        <end position="63"/>
    </location>
</feature>
<dbReference type="CDD" id="cd06289">
    <property type="entry name" value="PBP1_MalI-like"/>
    <property type="match status" value="1"/>
</dbReference>
<evidence type="ECO:0000256" key="3">
    <source>
        <dbReference type="ARBA" id="ARBA00023163"/>
    </source>
</evidence>
<keyword evidence="1" id="KW-0805">Transcription regulation</keyword>
<organism evidence="5 6">
    <name type="scientific">Anaerosporomusa subterranea</name>
    <dbReference type="NCBI Taxonomy" id="1794912"/>
    <lineage>
        <taxon>Bacteria</taxon>
        <taxon>Bacillati</taxon>
        <taxon>Bacillota</taxon>
        <taxon>Negativicutes</taxon>
        <taxon>Acetonemataceae</taxon>
        <taxon>Anaerosporomusa</taxon>
    </lineage>
</organism>
<dbReference type="RefSeq" id="WP_066243970.1">
    <property type="nucleotide sequence ID" value="NZ_LSGP01000021.1"/>
</dbReference>
<name>A0A154BNQ6_ANASB</name>
<dbReference type="EMBL" id="LSGP01000021">
    <property type="protein sequence ID" value="KYZ75627.1"/>
    <property type="molecule type" value="Genomic_DNA"/>
</dbReference>
<evidence type="ECO:0000313" key="5">
    <source>
        <dbReference type="EMBL" id="KYZ75627.1"/>
    </source>
</evidence>
<dbReference type="InterPro" id="IPR028082">
    <property type="entry name" value="Peripla_BP_I"/>
</dbReference>
<dbReference type="PANTHER" id="PTHR30146">
    <property type="entry name" value="LACI-RELATED TRANSCRIPTIONAL REPRESSOR"/>
    <property type="match status" value="1"/>
</dbReference>
<dbReference type="InterPro" id="IPR010982">
    <property type="entry name" value="Lambda_DNA-bd_dom_sf"/>
</dbReference>
<evidence type="ECO:0000259" key="4">
    <source>
        <dbReference type="PROSITE" id="PS50932"/>
    </source>
</evidence>
<keyword evidence="2" id="KW-0238">DNA-binding</keyword>
<dbReference type="Proteomes" id="UP000076268">
    <property type="component" value="Unassembled WGS sequence"/>
</dbReference>
<evidence type="ECO:0000256" key="2">
    <source>
        <dbReference type="ARBA" id="ARBA00023125"/>
    </source>
</evidence>
<dbReference type="SMART" id="SM00354">
    <property type="entry name" value="HTH_LACI"/>
    <property type="match status" value="1"/>
</dbReference>
<reference evidence="5 6" key="1">
    <citation type="submission" date="2016-02" db="EMBL/GenBank/DDBJ databases">
        <title>Anaerosporomusa subterraneum gen. nov., sp. nov., a spore-forming obligate anaerobe isolated from saprolite.</title>
        <authorList>
            <person name="Choi J.K."/>
            <person name="Shah M."/>
            <person name="Yee N."/>
        </authorList>
    </citation>
    <scope>NUCLEOTIDE SEQUENCE [LARGE SCALE GENOMIC DNA]</scope>
    <source>
        <strain evidence="5 6">RU4</strain>
    </source>
</reference>
<dbReference type="Pfam" id="PF00356">
    <property type="entry name" value="LacI"/>
    <property type="match status" value="1"/>
</dbReference>
<evidence type="ECO:0000313" key="6">
    <source>
        <dbReference type="Proteomes" id="UP000076268"/>
    </source>
</evidence>
<keyword evidence="3" id="KW-0804">Transcription</keyword>
<dbReference type="GO" id="GO:0000976">
    <property type="term" value="F:transcription cis-regulatory region binding"/>
    <property type="evidence" value="ECO:0007669"/>
    <property type="project" value="TreeGrafter"/>
</dbReference>
<accession>A0A154BNQ6</accession>
<dbReference type="InterPro" id="IPR000843">
    <property type="entry name" value="HTH_LacI"/>
</dbReference>
<dbReference type="PANTHER" id="PTHR30146:SF109">
    <property type="entry name" value="HTH-TYPE TRANSCRIPTIONAL REGULATOR GALS"/>
    <property type="match status" value="1"/>
</dbReference>